<dbReference type="RefSeq" id="WP_050986710.1">
    <property type="nucleotide sequence ID" value="NZ_CP095474.1"/>
</dbReference>
<keyword evidence="6" id="KW-0413">Isomerase</keyword>
<dbReference type="InterPro" id="IPR005843">
    <property type="entry name" value="A-D-PHexomutase_C"/>
</dbReference>
<evidence type="ECO:0000259" key="10">
    <source>
        <dbReference type="Pfam" id="PF02879"/>
    </source>
</evidence>
<dbReference type="PROSITE" id="PS00710">
    <property type="entry name" value="PGM_PMM"/>
    <property type="match status" value="1"/>
</dbReference>
<dbReference type="EMBL" id="CP095474">
    <property type="protein sequence ID" value="URN18621.1"/>
    <property type="molecule type" value="Genomic_DNA"/>
</dbReference>
<evidence type="ECO:0000259" key="11">
    <source>
        <dbReference type="Pfam" id="PF02880"/>
    </source>
</evidence>
<evidence type="ECO:0000256" key="1">
    <source>
        <dbReference type="ARBA" id="ARBA00001946"/>
    </source>
</evidence>
<keyword evidence="13" id="KW-1185">Reference proteome</keyword>
<evidence type="ECO:0000256" key="6">
    <source>
        <dbReference type="ARBA" id="ARBA00023235"/>
    </source>
</evidence>
<organism evidence="12 13">
    <name type="scientific">Streptomyces sudanensis</name>
    <dbReference type="NCBI Taxonomy" id="436397"/>
    <lineage>
        <taxon>Bacteria</taxon>
        <taxon>Bacillati</taxon>
        <taxon>Actinomycetota</taxon>
        <taxon>Actinomycetes</taxon>
        <taxon>Kitasatosporales</taxon>
        <taxon>Streptomycetaceae</taxon>
        <taxon>Streptomyces</taxon>
    </lineage>
</organism>
<evidence type="ECO:0000256" key="4">
    <source>
        <dbReference type="ARBA" id="ARBA00022723"/>
    </source>
</evidence>
<dbReference type="CDD" id="cd05799">
    <property type="entry name" value="PGM2"/>
    <property type="match status" value="1"/>
</dbReference>
<feature type="domain" description="Alpha-D-phosphohexomutase alpha/beta/alpha" evidence="11">
    <location>
        <begin position="328"/>
        <end position="435"/>
    </location>
</feature>
<feature type="domain" description="Alpha-D-phosphohexomutase alpha/beta/alpha" evidence="9">
    <location>
        <begin position="56"/>
        <end position="191"/>
    </location>
</feature>
<dbReference type="PRINTS" id="PR00509">
    <property type="entry name" value="PGMPMM"/>
</dbReference>
<dbReference type="InterPro" id="IPR016066">
    <property type="entry name" value="A-D-PHexomutase_CS"/>
</dbReference>
<evidence type="ECO:0000259" key="8">
    <source>
        <dbReference type="Pfam" id="PF00408"/>
    </source>
</evidence>
<sequence length="559" mass="59067">MEHDPRQDRQDRQDLIAQAQAWLAEDPDEETRGELARLLADGDVGELAARFSGTLQFGTAGLRGELGAGPMRMNRSVVIRAAAGLAAYLRAKDLTDGPVVIGYDARHKSADFARDTAAVMVAAGLRAALLPRPLPTPVLAYATRHLGAVAGVEVTASHNPPRDNGYKVYLGDGSQIVPPADAEIAARIAAVRSLADVERAEGGWEVLGDEVLEAYLARTDRVLTPGTPRTARVVYTAMHGVGGEVVRAAFARAGFPAPVPVEEQAEPDPDFPTVAFPNPEEPGAMDLAFARAREAGPDIVIANDPDADRCAVAVPDATAAAGWRMLRGDEVGALLAAHLVRKGATGVFAESIVSSSLLGRIAAAAGVGYAETLTGFKWIARVEGLRYGYEEALGYCVDPEGVRDKDGITAALLVAELASELKERGRTLSDLLDDLAVEHGLHATDQLSVRVRDLSVITDAMRRLRQAPPSELAGLAVTRAEDLALGAGDLPATDGLRYRLEGAYEARVVVRPSGTEPKLKCYLEVVVPVPDAGALPDARERAARTLGSLKHDLARAAGI</sequence>
<dbReference type="SUPFAM" id="SSF53738">
    <property type="entry name" value="Phosphoglucomutase, first 3 domains"/>
    <property type="match status" value="3"/>
</dbReference>
<evidence type="ECO:0000313" key="13">
    <source>
        <dbReference type="Proteomes" id="UP001056383"/>
    </source>
</evidence>
<accession>A0ABY4TIB6</accession>
<dbReference type="SUPFAM" id="SSF55957">
    <property type="entry name" value="Phosphoglucomutase, C-terminal domain"/>
    <property type="match status" value="1"/>
</dbReference>
<evidence type="ECO:0000259" key="9">
    <source>
        <dbReference type="Pfam" id="PF02878"/>
    </source>
</evidence>
<keyword evidence="3" id="KW-0597">Phosphoprotein</keyword>
<reference evidence="12" key="1">
    <citation type="submission" date="2022-04" db="EMBL/GenBank/DDBJ databases">
        <title>Systematic whole-genome sequencing reveals an unexpected diversity among actinomycetoma pathogens and provides insights into their antibacterial susceptibilities.</title>
        <authorList>
            <person name="Watson A.K."/>
            <person name="Kepplinger B."/>
            <person name="Bakhiet S.M."/>
            <person name="Mhmoud N.A."/>
            <person name="Chapman J."/>
            <person name="Allenby N."/>
            <person name="Mickiewicz K."/>
            <person name="Goodfellow M."/>
            <person name="Fahal A.H."/>
            <person name="Errington J."/>
        </authorList>
    </citation>
    <scope>NUCLEOTIDE SEQUENCE</scope>
    <source>
        <strain evidence="12">SD 504</strain>
    </source>
</reference>
<dbReference type="Pfam" id="PF00408">
    <property type="entry name" value="PGM_PMM_IV"/>
    <property type="match status" value="1"/>
</dbReference>
<dbReference type="InterPro" id="IPR005845">
    <property type="entry name" value="A-D-PHexomutase_a/b/a-II"/>
</dbReference>
<comment type="similarity">
    <text evidence="2 7">Belongs to the phosphohexose mutase family.</text>
</comment>
<dbReference type="Pfam" id="PF02879">
    <property type="entry name" value="PGM_PMM_II"/>
    <property type="match status" value="1"/>
</dbReference>
<dbReference type="Proteomes" id="UP001056383">
    <property type="component" value="Chromosome"/>
</dbReference>
<comment type="cofactor">
    <cofactor evidence="1">
        <name>Mg(2+)</name>
        <dbReference type="ChEBI" id="CHEBI:18420"/>
    </cofactor>
</comment>
<evidence type="ECO:0000313" key="12">
    <source>
        <dbReference type="EMBL" id="URN18621.1"/>
    </source>
</evidence>
<protein>
    <submittedName>
        <fullName evidence="12">Phospho-sugar mutase</fullName>
    </submittedName>
</protein>
<dbReference type="InterPro" id="IPR016055">
    <property type="entry name" value="A-D-PHexomutase_a/b/a-I/II/III"/>
</dbReference>
<evidence type="ECO:0000256" key="7">
    <source>
        <dbReference type="RuleBase" id="RU004326"/>
    </source>
</evidence>
<dbReference type="PANTHER" id="PTHR45745">
    <property type="entry name" value="PHOSPHOMANNOMUTASE 45A"/>
    <property type="match status" value="1"/>
</dbReference>
<dbReference type="InterPro" id="IPR036900">
    <property type="entry name" value="A-D-PHexomutase_C_sf"/>
</dbReference>
<feature type="domain" description="Alpha-D-phosphohexomutase C-terminal" evidence="8">
    <location>
        <begin position="505"/>
        <end position="526"/>
    </location>
</feature>
<dbReference type="Pfam" id="PF02878">
    <property type="entry name" value="PGM_PMM_I"/>
    <property type="match status" value="1"/>
</dbReference>
<gene>
    <name evidence="12" type="ORF">MW084_04130</name>
</gene>
<keyword evidence="4 7" id="KW-0479">Metal-binding</keyword>
<dbReference type="PANTHER" id="PTHR45745:SF1">
    <property type="entry name" value="PHOSPHOGLUCOMUTASE 2B-RELATED"/>
    <property type="match status" value="1"/>
</dbReference>
<dbReference type="Pfam" id="PF02880">
    <property type="entry name" value="PGM_PMM_III"/>
    <property type="match status" value="1"/>
</dbReference>
<dbReference type="InterPro" id="IPR005846">
    <property type="entry name" value="A-D-PHexomutase_a/b/a-III"/>
</dbReference>
<proteinExistence type="inferred from homology"/>
<dbReference type="InterPro" id="IPR005844">
    <property type="entry name" value="A-D-PHexomutase_a/b/a-I"/>
</dbReference>
<name>A0ABY4TIB6_9ACTN</name>
<feature type="domain" description="Alpha-D-phosphohexomutase alpha/beta/alpha" evidence="10">
    <location>
        <begin position="226"/>
        <end position="313"/>
    </location>
</feature>
<dbReference type="Gene3D" id="3.40.120.10">
    <property type="entry name" value="Alpha-D-Glucose-1,6-Bisphosphate, subunit A, domain 3"/>
    <property type="match status" value="3"/>
</dbReference>
<dbReference type="InterPro" id="IPR005841">
    <property type="entry name" value="Alpha-D-phosphohexomutase_SF"/>
</dbReference>
<evidence type="ECO:0000256" key="2">
    <source>
        <dbReference type="ARBA" id="ARBA00010231"/>
    </source>
</evidence>
<keyword evidence="5 7" id="KW-0460">Magnesium</keyword>
<evidence type="ECO:0000256" key="5">
    <source>
        <dbReference type="ARBA" id="ARBA00022842"/>
    </source>
</evidence>
<dbReference type="Gene3D" id="3.30.310.50">
    <property type="entry name" value="Alpha-D-phosphohexomutase, C-terminal domain"/>
    <property type="match status" value="1"/>
</dbReference>
<evidence type="ECO:0000256" key="3">
    <source>
        <dbReference type="ARBA" id="ARBA00022553"/>
    </source>
</evidence>